<organism evidence="2">
    <name type="scientific">Longilinea arvoryzae</name>
    <dbReference type="NCBI Taxonomy" id="360412"/>
    <lineage>
        <taxon>Bacteria</taxon>
        <taxon>Bacillati</taxon>
        <taxon>Chloroflexota</taxon>
        <taxon>Anaerolineae</taxon>
        <taxon>Anaerolineales</taxon>
        <taxon>Anaerolineaceae</taxon>
        <taxon>Longilinea</taxon>
    </lineage>
</organism>
<keyword evidence="1" id="KW-0812">Transmembrane</keyword>
<feature type="transmembrane region" description="Helical" evidence="1">
    <location>
        <begin position="130"/>
        <end position="150"/>
    </location>
</feature>
<dbReference type="PANTHER" id="PTHR42867:SF1">
    <property type="entry name" value="MEMBRANE PROTEIN-RELATED"/>
    <property type="match status" value="1"/>
</dbReference>
<dbReference type="RefSeq" id="WP_075073949.1">
    <property type="nucleotide sequence ID" value="NZ_DF967972.1"/>
</dbReference>
<protein>
    <submittedName>
        <fullName evidence="2">Predicted metal-dependent enzyme</fullName>
    </submittedName>
</protein>
<gene>
    <name evidence="2" type="ORF">LARV_02487</name>
</gene>
<dbReference type="InterPro" id="IPR010787">
    <property type="entry name" value="DUF1385"/>
</dbReference>
<name>A0A0S7BGN7_9CHLR</name>
<evidence type="ECO:0000313" key="2">
    <source>
        <dbReference type="EMBL" id="GAP14713.1"/>
    </source>
</evidence>
<feature type="transmembrane region" description="Helical" evidence="1">
    <location>
        <begin position="96"/>
        <end position="118"/>
    </location>
</feature>
<sequence>MPTDKLRLPSYGGQALIEGVLMRGAKFVAGAFRLPNGEIEIETEELSKIYQSKMTKIPFLRGLVILWDSLGLGTRFLTLSANKQGEEDEKLEGSQLALTLIISLAMAIGLFFVGPALVGQGLEALLKFPVGWGNIIEGVVRLIVVVGYIWGIGKMPDIHRVFAYHGAEHKTINAFEAGEVLTPENVAKYSLEHPRCGTSFLLTLVVLSVLVFSAIGKLPILWTVISRILLLPPLAMLGYEYIRWTANHLDSAFVRWLIKPNMALQRLTTNEPSLDILEVAIAAFNAMYALEHPGIIPLHPAETAVAEHAAST</sequence>
<keyword evidence="1" id="KW-0472">Membrane</keyword>
<accession>A0A0S7BGN7</accession>
<dbReference type="EMBL" id="DF967972">
    <property type="protein sequence ID" value="GAP14713.1"/>
    <property type="molecule type" value="Genomic_DNA"/>
</dbReference>
<dbReference type="OrthoDB" id="9784805at2"/>
<keyword evidence="1" id="KW-1133">Transmembrane helix</keyword>
<dbReference type="PANTHER" id="PTHR42867">
    <property type="entry name" value="MEMBRANE PROTEIN-RELATED"/>
    <property type="match status" value="1"/>
</dbReference>
<dbReference type="AlphaFoldDB" id="A0A0S7BGN7"/>
<reference evidence="2" key="1">
    <citation type="submission" date="2015-07" db="EMBL/GenBank/DDBJ databases">
        <title>Draft Genome Sequences of Anaerolinea thermolimosa IMO-1, Bellilinea caldifistulae GOMI-1, Leptolinea tardivitalis YMTK-2, Levilinea saccharolytica KIBI-1,Longilinea arvoryzae KOME-1, Previously Described as Members of the Anaerolineaceae (Chloroflexi).</title>
        <authorList>
            <person name="Sekiguchi Y."/>
            <person name="Ohashi A."/>
            <person name="Matsuura N."/>
            <person name="Tourlousse M.D."/>
        </authorList>
    </citation>
    <scope>NUCLEOTIDE SEQUENCE [LARGE SCALE GENOMIC DNA]</scope>
    <source>
        <strain evidence="2">KOME-1</strain>
    </source>
</reference>
<evidence type="ECO:0000256" key="1">
    <source>
        <dbReference type="SAM" id="Phobius"/>
    </source>
</evidence>
<proteinExistence type="predicted"/>
<dbReference type="Pfam" id="PF07136">
    <property type="entry name" value="DUF1385"/>
    <property type="match status" value="1"/>
</dbReference>
<evidence type="ECO:0000313" key="3">
    <source>
        <dbReference type="Proteomes" id="UP000055060"/>
    </source>
</evidence>
<keyword evidence="3" id="KW-1185">Reference proteome</keyword>
<dbReference type="Proteomes" id="UP000055060">
    <property type="component" value="Unassembled WGS sequence"/>
</dbReference>
<feature type="transmembrane region" description="Helical" evidence="1">
    <location>
        <begin position="196"/>
        <end position="215"/>
    </location>
</feature>
<dbReference type="STRING" id="360412.LARV_02487"/>